<keyword evidence="2" id="KW-1185">Reference proteome</keyword>
<dbReference type="AlphaFoldDB" id="A0A8J2LEJ0"/>
<evidence type="ECO:0000313" key="1">
    <source>
        <dbReference type="EMBL" id="CAG7830824.1"/>
    </source>
</evidence>
<sequence length="77" mass="8963">MEEENVMVTETENEQKIRVGACTNHNTDEARERNEVLKTYLSTTNPNKTNAFHCAMCNLTFNAKLRFNRHFVLGWSL</sequence>
<reference evidence="1" key="1">
    <citation type="submission" date="2021-06" db="EMBL/GenBank/DDBJ databases">
        <authorList>
            <person name="Hodson N. C."/>
            <person name="Mongue J. A."/>
            <person name="Jaron S. K."/>
        </authorList>
    </citation>
    <scope>NUCLEOTIDE SEQUENCE</scope>
</reference>
<gene>
    <name evidence="1" type="ORF">AFUS01_LOCUS40602</name>
</gene>
<dbReference type="Proteomes" id="UP000708208">
    <property type="component" value="Unassembled WGS sequence"/>
</dbReference>
<proteinExistence type="predicted"/>
<organism evidence="1 2">
    <name type="scientific">Allacma fusca</name>
    <dbReference type="NCBI Taxonomy" id="39272"/>
    <lineage>
        <taxon>Eukaryota</taxon>
        <taxon>Metazoa</taxon>
        <taxon>Ecdysozoa</taxon>
        <taxon>Arthropoda</taxon>
        <taxon>Hexapoda</taxon>
        <taxon>Collembola</taxon>
        <taxon>Symphypleona</taxon>
        <taxon>Sminthuridae</taxon>
        <taxon>Allacma</taxon>
    </lineage>
</organism>
<name>A0A8J2LEJ0_9HEXA</name>
<evidence type="ECO:0008006" key="3">
    <source>
        <dbReference type="Google" id="ProtNLM"/>
    </source>
</evidence>
<dbReference type="EMBL" id="CAJVCH010557769">
    <property type="protein sequence ID" value="CAG7830824.1"/>
    <property type="molecule type" value="Genomic_DNA"/>
</dbReference>
<comment type="caution">
    <text evidence="1">The sequence shown here is derived from an EMBL/GenBank/DDBJ whole genome shotgun (WGS) entry which is preliminary data.</text>
</comment>
<accession>A0A8J2LEJ0</accession>
<protein>
    <recommendedName>
        <fullName evidence="3">C2H2-type domain-containing protein</fullName>
    </recommendedName>
</protein>
<evidence type="ECO:0000313" key="2">
    <source>
        <dbReference type="Proteomes" id="UP000708208"/>
    </source>
</evidence>